<evidence type="ECO:0000256" key="1">
    <source>
        <dbReference type="SAM" id="SignalP"/>
    </source>
</evidence>
<feature type="chain" id="PRO_5045382400" evidence="1">
    <location>
        <begin position="21"/>
        <end position="195"/>
    </location>
</feature>
<accession>A0ABX2B6K6</accession>
<proteinExistence type="predicted"/>
<comment type="caution">
    <text evidence="2">The sequence shown here is derived from an EMBL/GenBank/DDBJ whole genome shotgun (WGS) entry which is preliminary data.</text>
</comment>
<organism evidence="2 3">
    <name type="scientific">Xylanibacter caecicola</name>
    <dbReference type="NCBI Taxonomy" id="2736294"/>
    <lineage>
        <taxon>Bacteria</taxon>
        <taxon>Pseudomonadati</taxon>
        <taxon>Bacteroidota</taxon>
        <taxon>Bacteroidia</taxon>
        <taxon>Bacteroidales</taxon>
        <taxon>Prevotellaceae</taxon>
        <taxon>Xylanibacter</taxon>
    </lineage>
</organism>
<dbReference type="Proteomes" id="UP000820977">
    <property type="component" value="Unassembled WGS sequence"/>
</dbReference>
<dbReference type="RefSeq" id="WP_172345555.1">
    <property type="nucleotide sequence ID" value="NZ_CATJFF010000041.1"/>
</dbReference>
<gene>
    <name evidence="2" type="ORF">HPS54_11310</name>
</gene>
<evidence type="ECO:0000313" key="3">
    <source>
        <dbReference type="Proteomes" id="UP000820977"/>
    </source>
</evidence>
<keyword evidence="3" id="KW-1185">Reference proteome</keyword>
<evidence type="ECO:0000313" key="2">
    <source>
        <dbReference type="EMBL" id="NPE26088.1"/>
    </source>
</evidence>
<reference evidence="2 3" key="1">
    <citation type="submission" date="2020-05" db="EMBL/GenBank/DDBJ databases">
        <title>Distinct polysaccharide utilization as determinants for interspecies competition between intestinal Prevotella spp.</title>
        <authorList>
            <person name="Galvez E.J.C."/>
            <person name="Iljazovic A."/>
            <person name="Strowig T."/>
        </authorList>
    </citation>
    <scope>NUCLEOTIDE SEQUENCE [LARGE SCALE GENOMIC DNA]</scope>
    <source>
        <strain evidence="2 3">PCHR</strain>
    </source>
</reference>
<feature type="signal peptide" evidence="1">
    <location>
        <begin position="1"/>
        <end position="20"/>
    </location>
</feature>
<protein>
    <submittedName>
        <fullName evidence="2">Uncharacterized protein</fullName>
    </submittedName>
</protein>
<keyword evidence="1" id="KW-0732">Signal</keyword>
<sequence>MKRIFLVIFCMVLFLSNSHAQHLIFWGIPINGTITDFEKYLISKGFEKNYCMGGEYIINEIDNQRAYYKGSYNNYMCKVDVLTTPLSGNVYMCHISIFGQNRKVLEKTYYELIELMINDNNLMKNNYSYKYSSGYLNDYGKVSILLDQGFILMTFEDTQNSSLRKAESILGKKSCKYLQKKYNNTLFYDKNPRYK</sequence>
<dbReference type="EMBL" id="JABKKJ010000027">
    <property type="protein sequence ID" value="NPE26088.1"/>
    <property type="molecule type" value="Genomic_DNA"/>
</dbReference>
<name>A0ABX2B6K6_9BACT</name>